<evidence type="ECO:0000256" key="1">
    <source>
        <dbReference type="SAM" id="MobiDB-lite"/>
    </source>
</evidence>
<dbReference type="Gene3D" id="3.60.21.10">
    <property type="match status" value="1"/>
</dbReference>
<feature type="region of interest" description="Disordered" evidence="1">
    <location>
        <begin position="111"/>
        <end position="165"/>
    </location>
</feature>
<feature type="compositionally biased region" description="Basic and acidic residues" evidence="1">
    <location>
        <begin position="115"/>
        <end position="165"/>
    </location>
</feature>
<name>A0A914PPL1_9BILA</name>
<dbReference type="Proteomes" id="UP000887578">
    <property type="component" value="Unplaced"/>
</dbReference>
<evidence type="ECO:0000313" key="2">
    <source>
        <dbReference type="Proteomes" id="UP000887578"/>
    </source>
</evidence>
<dbReference type="InterPro" id="IPR029052">
    <property type="entry name" value="Metallo-depent_PP-like"/>
</dbReference>
<organism evidence="2 3">
    <name type="scientific">Panagrolaimus davidi</name>
    <dbReference type="NCBI Taxonomy" id="227884"/>
    <lineage>
        <taxon>Eukaryota</taxon>
        <taxon>Metazoa</taxon>
        <taxon>Ecdysozoa</taxon>
        <taxon>Nematoda</taxon>
        <taxon>Chromadorea</taxon>
        <taxon>Rhabditida</taxon>
        <taxon>Tylenchina</taxon>
        <taxon>Panagrolaimomorpha</taxon>
        <taxon>Panagrolaimoidea</taxon>
        <taxon>Panagrolaimidae</taxon>
        <taxon>Panagrolaimus</taxon>
    </lineage>
</organism>
<accession>A0A914PPL1</accession>
<evidence type="ECO:0000313" key="3">
    <source>
        <dbReference type="WBParaSite" id="PDA_v2.g2001.t1"/>
    </source>
</evidence>
<keyword evidence="2" id="KW-1185">Reference proteome</keyword>
<dbReference type="WBParaSite" id="PDA_v2.g2001.t1">
    <property type="protein sequence ID" value="PDA_v2.g2001.t1"/>
    <property type="gene ID" value="PDA_v2.g2001"/>
</dbReference>
<proteinExistence type="predicted"/>
<dbReference type="AlphaFoldDB" id="A0A914PPL1"/>
<sequence length="252" mass="28922">MINIALFKSGTAATNFIVSDNFEEKEKLQSWDKSSTASSFITFNEDNDDLKKRWKNENTLKITNKSTLSLHIEAYNNSTEAASSDLKKEKFGSIKTSKQCFTNSLKFRNPFEFPRQQDGDQRNKQEVNTRIKSKENTSHRARKFGGESLDKSGKQTDKKNRRKAEETIKGELEGFIRKLMNAKLIDDKTKTSAVNKQNNTIPELDVKLDENQLKEICLRAREQFMLEPVLLKLQPPICVLGDLHGQFLDLQL</sequence>
<protein>
    <submittedName>
        <fullName evidence="3">Protein-serine/threonine phosphatase</fullName>
    </submittedName>
</protein>
<reference evidence="3" key="1">
    <citation type="submission" date="2022-11" db="UniProtKB">
        <authorList>
            <consortium name="WormBaseParasite"/>
        </authorList>
    </citation>
    <scope>IDENTIFICATION</scope>
</reference>
<dbReference type="SUPFAM" id="SSF56300">
    <property type="entry name" value="Metallo-dependent phosphatases"/>
    <property type="match status" value="1"/>
</dbReference>